<dbReference type="AlphaFoldDB" id="B1TH10"/>
<reference evidence="1 2" key="1">
    <citation type="submission" date="2008-03" db="EMBL/GenBank/DDBJ databases">
        <title>Sequencing of the draft genome and assembly of Burkholderia ambifaria MEX-5.</title>
        <authorList>
            <consortium name="US DOE Joint Genome Institute (JGI-PGF)"/>
            <person name="Copeland A."/>
            <person name="Lucas S."/>
            <person name="Lapidus A."/>
            <person name="Glavina del Rio T."/>
            <person name="Dalin E."/>
            <person name="Tice H."/>
            <person name="Bruce D."/>
            <person name="Goodwin L."/>
            <person name="Pitluck S."/>
            <person name="Larimer F."/>
            <person name="Land M.L."/>
            <person name="Hauser L."/>
            <person name="Tiedje J."/>
            <person name="Richardson P."/>
        </authorList>
    </citation>
    <scope>NUCLEOTIDE SEQUENCE [LARGE SCALE GENOMIC DNA]</scope>
    <source>
        <strain evidence="1 2">MEX-5</strain>
    </source>
</reference>
<accession>B1TH10</accession>
<dbReference type="PATRIC" id="fig|396597.7.peg.164"/>
<sequence length="209" mass="23913">MIISLNEHQIRTVEQVRAVLDGTQVLEFTPAASAPARCEWIAKVLKRLCYSVLKRQERGLVLRYLRQFSGFSRAHVTRLVQRWLAGEKLIFSKSAPLNAFARIYTEDDLDSLADVEREYGRLSGPATVAVLRRMYQVYNDERYVRLQHLSSSHLYNLRRSAAYRARHTVKTKTRSAPKGAAIAVRRAPVPDIAVKAEDLERELLEHGPQ</sequence>
<evidence type="ECO:0000313" key="2">
    <source>
        <dbReference type="Proteomes" id="UP000004814"/>
    </source>
</evidence>
<dbReference type="EMBL" id="ABLK01000597">
    <property type="protein sequence ID" value="EDT37145.1"/>
    <property type="molecule type" value="Genomic_DNA"/>
</dbReference>
<proteinExistence type="predicted"/>
<gene>
    <name evidence="1" type="ORF">BamMEX5DRAFT_7076</name>
</gene>
<name>B1TH10_9BURK</name>
<comment type="caution">
    <text evidence="1">The sequence shown here is derived from an EMBL/GenBank/DDBJ whole genome shotgun (WGS) entry which is preliminary data.</text>
</comment>
<dbReference type="Proteomes" id="UP000004814">
    <property type="component" value="Unassembled WGS sequence"/>
</dbReference>
<organism evidence="1 2">
    <name type="scientific">Burkholderia ambifaria MEX-5</name>
    <dbReference type="NCBI Taxonomy" id="396597"/>
    <lineage>
        <taxon>Bacteria</taxon>
        <taxon>Pseudomonadati</taxon>
        <taxon>Pseudomonadota</taxon>
        <taxon>Betaproteobacteria</taxon>
        <taxon>Burkholderiales</taxon>
        <taxon>Burkholderiaceae</taxon>
        <taxon>Burkholderia</taxon>
        <taxon>Burkholderia cepacia complex</taxon>
    </lineage>
</organism>
<evidence type="ECO:0000313" key="1">
    <source>
        <dbReference type="EMBL" id="EDT37145.1"/>
    </source>
</evidence>
<protein>
    <submittedName>
        <fullName evidence="1">Integrase, catalytic region</fullName>
    </submittedName>
</protein>